<dbReference type="EMBL" id="BTRK01000002">
    <property type="protein sequence ID" value="GMR38644.1"/>
    <property type="molecule type" value="Genomic_DNA"/>
</dbReference>
<name>A0AAN5CDG2_9BILA</name>
<proteinExistence type="predicted"/>
<sequence length="261" mass="30161">ESITTLKNGYVRWKFSPWRDYIEVKNETIAHIGAQIPEQVDSLILEIEKSEVNAKITKIKDREGLEKKIESLVFNIRGRELRKNECALEMNWDRYNQKRGSFLMAVDALVNKILQLDIMLSTCAHLRYDDCSSCINREFAGFSSRVASISSHVRKWLEKAQDLSFPRVCIEAVTQEIGTREIQSSEFNATAEIIHRLFEERGGYDKSYQVLIVPTEDDFHYFADKNSVNYSNFTIPGGSTVHIFQFGSKENSSRTDKSRIW</sequence>
<dbReference type="AlphaFoldDB" id="A0AAN5CDG2"/>
<comment type="caution">
    <text evidence="1">The sequence shown here is derived from an EMBL/GenBank/DDBJ whole genome shotgun (WGS) entry which is preliminary data.</text>
</comment>
<evidence type="ECO:0000313" key="1">
    <source>
        <dbReference type="EMBL" id="GMR38644.1"/>
    </source>
</evidence>
<reference evidence="2" key="1">
    <citation type="submission" date="2022-10" db="EMBL/GenBank/DDBJ databases">
        <title>Genome assembly of Pristionchus species.</title>
        <authorList>
            <person name="Yoshida K."/>
            <person name="Sommer R.J."/>
        </authorList>
    </citation>
    <scope>NUCLEOTIDE SEQUENCE [LARGE SCALE GENOMIC DNA]</scope>
    <source>
        <strain evidence="2">RS5460</strain>
    </source>
</reference>
<gene>
    <name evidence="1" type="ORF">PMAYCL1PPCAC_08839</name>
</gene>
<feature type="non-terminal residue" evidence="1">
    <location>
        <position position="1"/>
    </location>
</feature>
<keyword evidence="2" id="KW-1185">Reference proteome</keyword>
<feature type="non-terminal residue" evidence="1">
    <location>
        <position position="261"/>
    </location>
</feature>
<organism evidence="1 2">
    <name type="scientific">Pristionchus mayeri</name>
    <dbReference type="NCBI Taxonomy" id="1317129"/>
    <lineage>
        <taxon>Eukaryota</taxon>
        <taxon>Metazoa</taxon>
        <taxon>Ecdysozoa</taxon>
        <taxon>Nematoda</taxon>
        <taxon>Chromadorea</taxon>
        <taxon>Rhabditida</taxon>
        <taxon>Rhabditina</taxon>
        <taxon>Diplogasteromorpha</taxon>
        <taxon>Diplogasteroidea</taxon>
        <taxon>Neodiplogasteridae</taxon>
        <taxon>Pristionchus</taxon>
    </lineage>
</organism>
<dbReference type="Proteomes" id="UP001328107">
    <property type="component" value="Unassembled WGS sequence"/>
</dbReference>
<evidence type="ECO:0000313" key="2">
    <source>
        <dbReference type="Proteomes" id="UP001328107"/>
    </source>
</evidence>
<protein>
    <submittedName>
        <fullName evidence="1">Uncharacterized protein</fullName>
    </submittedName>
</protein>
<accession>A0AAN5CDG2</accession>